<dbReference type="GO" id="GO:0003964">
    <property type="term" value="F:RNA-directed DNA polymerase activity"/>
    <property type="evidence" value="ECO:0007669"/>
    <property type="project" value="UniProtKB-KW"/>
</dbReference>
<dbReference type="GO" id="GO:0008233">
    <property type="term" value="F:peptidase activity"/>
    <property type="evidence" value="ECO:0007669"/>
    <property type="project" value="UniProtKB-KW"/>
</dbReference>
<keyword evidence="8" id="KW-0511">Multifunctional enzyme</keyword>
<evidence type="ECO:0000256" key="1">
    <source>
        <dbReference type="ARBA" id="ARBA00022670"/>
    </source>
</evidence>
<gene>
    <name evidence="10" type="ORF">HanXRQr2_Chr08g0337431</name>
</gene>
<evidence type="ECO:0000256" key="6">
    <source>
        <dbReference type="ARBA" id="ARBA00022801"/>
    </source>
</evidence>
<dbReference type="InterPro" id="IPR043502">
    <property type="entry name" value="DNA/RNA_pol_sf"/>
</dbReference>
<dbReference type="EC" id="2.7.7.-" evidence="10"/>
<dbReference type="EMBL" id="MNCJ02000323">
    <property type="protein sequence ID" value="KAF5795250.1"/>
    <property type="molecule type" value="Genomic_DNA"/>
</dbReference>
<accession>A0A9K3IEV6</accession>
<evidence type="ECO:0000256" key="4">
    <source>
        <dbReference type="ARBA" id="ARBA00022722"/>
    </source>
</evidence>
<evidence type="ECO:0000259" key="9">
    <source>
        <dbReference type="PROSITE" id="PS50878"/>
    </source>
</evidence>
<dbReference type="PANTHER" id="PTHR37984:SF5">
    <property type="entry name" value="PROTEIN NYNRIN-LIKE"/>
    <property type="match status" value="1"/>
</dbReference>
<evidence type="ECO:0000256" key="5">
    <source>
        <dbReference type="ARBA" id="ARBA00022759"/>
    </source>
</evidence>
<dbReference type="SUPFAM" id="SSF56672">
    <property type="entry name" value="DNA/RNA polymerases"/>
    <property type="match status" value="1"/>
</dbReference>
<dbReference type="GO" id="GO:0006508">
    <property type="term" value="P:proteolysis"/>
    <property type="evidence" value="ECO:0007669"/>
    <property type="project" value="UniProtKB-KW"/>
</dbReference>
<dbReference type="Pfam" id="PF00078">
    <property type="entry name" value="RVT_1"/>
    <property type="match status" value="1"/>
</dbReference>
<protein>
    <submittedName>
        <fullName evidence="10">Nucleotidyltransferase, Ribonuclease H</fullName>
        <ecNumber evidence="10">2.7.7.-</ecNumber>
        <ecNumber evidence="10">3.1.26.4</ecNumber>
    </submittedName>
</protein>
<organism evidence="10 11">
    <name type="scientific">Helianthus annuus</name>
    <name type="common">Common sunflower</name>
    <dbReference type="NCBI Taxonomy" id="4232"/>
    <lineage>
        <taxon>Eukaryota</taxon>
        <taxon>Viridiplantae</taxon>
        <taxon>Streptophyta</taxon>
        <taxon>Embryophyta</taxon>
        <taxon>Tracheophyta</taxon>
        <taxon>Spermatophyta</taxon>
        <taxon>Magnoliopsida</taxon>
        <taxon>eudicotyledons</taxon>
        <taxon>Gunneridae</taxon>
        <taxon>Pentapetalae</taxon>
        <taxon>asterids</taxon>
        <taxon>campanulids</taxon>
        <taxon>Asterales</taxon>
        <taxon>Asteraceae</taxon>
        <taxon>Asteroideae</taxon>
        <taxon>Heliantheae alliance</taxon>
        <taxon>Heliantheae</taxon>
        <taxon>Helianthus</taxon>
    </lineage>
</organism>
<reference evidence="10" key="1">
    <citation type="journal article" date="2017" name="Nature">
        <title>The sunflower genome provides insights into oil metabolism, flowering and Asterid evolution.</title>
        <authorList>
            <person name="Badouin H."/>
            <person name="Gouzy J."/>
            <person name="Grassa C.J."/>
            <person name="Murat F."/>
            <person name="Staton S.E."/>
            <person name="Cottret L."/>
            <person name="Lelandais-Briere C."/>
            <person name="Owens G.L."/>
            <person name="Carrere S."/>
            <person name="Mayjonade B."/>
            <person name="Legrand L."/>
            <person name="Gill N."/>
            <person name="Kane N.C."/>
            <person name="Bowers J.E."/>
            <person name="Hubner S."/>
            <person name="Bellec A."/>
            <person name="Berard A."/>
            <person name="Berges H."/>
            <person name="Blanchet N."/>
            <person name="Boniface M.C."/>
            <person name="Brunel D."/>
            <person name="Catrice O."/>
            <person name="Chaidir N."/>
            <person name="Claudel C."/>
            <person name="Donnadieu C."/>
            <person name="Faraut T."/>
            <person name="Fievet G."/>
            <person name="Helmstetter N."/>
            <person name="King M."/>
            <person name="Knapp S.J."/>
            <person name="Lai Z."/>
            <person name="Le Paslier M.C."/>
            <person name="Lippi Y."/>
            <person name="Lorenzon L."/>
            <person name="Mandel J.R."/>
            <person name="Marage G."/>
            <person name="Marchand G."/>
            <person name="Marquand E."/>
            <person name="Bret-Mestries E."/>
            <person name="Morien E."/>
            <person name="Nambeesan S."/>
            <person name="Nguyen T."/>
            <person name="Pegot-Espagnet P."/>
            <person name="Pouilly N."/>
            <person name="Raftis F."/>
            <person name="Sallet E."/>
            <person name="Schiex T."/>
            <person name="Thomas J."/>
            <person name="Vandecasteele C."/>
            <person name="Vares D."/>
            <person name="Vear F."/>
            <person name="Vautrin S."/>
            <person name="Crespi M."/>
            <person name="Mangin B."/>
            <person name="Burke J.M."/>
            <person name="Salse J."/>
            <person name="Munos S."/>
            <person name="Vincourt P."/>
            <person name="Rieseberg L.H."/>
            <person name="Langlade N.B."/>
        </authorList>
    </citation>
    <scope>NUCLEOTIDE SEQUENCE</scope>
    <source>
        <tissue evidence="10">Leaves</tissue>
    </source>
</reference>
<dbReference type="PANTHER" id="PTHR37984">
    <property type="entry name" value="PROTEIN CBG26694"/>
    <property type="match status" value="1"/>
</dbReference>
<evidence type="ECO:0000256" key="7">
    <source>
        <dbReference type="ARBA" id="ARBA00022918"/>
    </source>
</evidence>
<dbReference type="EC" id="3.1.26.4" evidence="10"/>
<dbReference type="InterPro" id="IPR000477">
    <property type="entry name" value="RT_dom"/>
</dbReference>
<keyword evidence="7" id="KW-0695">RNA-directed DNA polymerase</keyword>
<dbReference type="Pfam" id="PF17919">
    <property type="entry name" value="RT_RNaseH_2"/>
    <property type="match status" value="1"/>
</dbReference>
<keyword evidence="5" id="KW-0255">Endonuclease</keyword>
<dbReference type="FunFam" id="3.30.70.270:FF:000020">
    <property type="entry name" value="Transposon Tf2-6 polyprotein-like Protein"/>
    <property type="match status" value="1"/>
</dbReference>
<proteinExistence type="predicted"/>
<dbReference type="Gene3D" id="3.10.10.10">
    <property type="entry name" value="HIV Type 1 Reverse Transcriptase, subunit A, domain 1"/>
    <property type="match status" value="1"/>
</dbReference>
<dbReference type="PROSITE" id="PS50878">
    <property type="entry name" value="RT_POL"/>
    <property type="match status" value="1"/>
</dbReference>
<dbReference type="InterPro" id="IPR043128">
    <property type="entry name" value="Rev_trsase/Diguanyl_cyclase"/>
</dbReference>
<dbReference type="Proteomes" id="UP000215914">
    <property type="component" value="Unassembled WGS sequence"/>
</dbReference>
<dbReference type="FunFam" id="3.10.20.370:FF:000001">
    <property type="entry name" value="Retrovirus-related Pol polyprotein from transposon 17.6-like protein"/>
    <property type="match status" value="1"/>
</dbReference>
<evidence type="ECO:0000313" key="11">
    <source>
        <dbReference type="Proteomes" id="UP000215914"/>
    </source>
</evidence>
<reference evidence="10" key="2">
    <citation type="submission" date="2020-06" db="EMBL/GenBank/DDBJ databases">
        <title>Helianthus annuus Genome sequencing and assembly Release 2.</title>
        <authorList>
            <person name="Gouzy J."/>
            <person name="Langlade N."/>
            <person name="Munos S."/>
        </authorList>
    </citation>
    <scope>NUCLEOTIDE SEQUENCE</scope>
    <source>
        <tissue evidence="10">Leaves</tissue>
    </source>
</reference>
<keyword evidence="3 10" id="KW-0548">Nucleotidyltransferase</keyword>
<feature type="domain" description="Reverse transcriptase" evidence="9">
    <location>
        <begin position="33"/>
        <end position="212"/>
    </location>
</feature>
<evidence type="ECO:0000256" key="8">
    <source>
        <dbReference type="ARBA" id="ARBA00023268"/>
    </source>
</evidence>
<keyword evidence="6 10" id="KW-0378">Hydrolase</keyword>
<sequence length="372" mass="42749">MVLHFNHIVHPYRSDLTDTLIFKSTKLKNLSMTCYSRVRPSNNPFSSPVLLVRKKDGTWRFCVDYRALNAITIRDRFPIPSIDELFDELYGACFFSKFDLLSGYHQIRLQEGAIAKTAFRTHDGHYEFLVMPFGLTNAPSTFQRLMNDVFRPYLRRFVLVFFDDILVYSASWADHLQHIRLILQTLKEHQLVAKISKCTFGQSTVAYLGHLISALGIAVDQNKIAAIQSWPPPKSIKELRGFLGLTGYYRRFIRQYALLAAPLTDLLKKDAFSWTDHCTAAFNHLKEVMSTTPVLQLPDFSKPFTVETDASGTGVGAVLSQDKHPIAFFSQKLCPRMQQKSAYQREMFAITQAIAKWRQYLLGRKFQIITDQ</sequence>
<comment type="caution">
    <text evidence="10">The sequence shown here is derived from an EMBL/GenBank/DDBJ whole genome shotgun (WGS) entry which is preliminary data.</text>
</comment>
<evidence type="ECO:0000256" key="3">
    <source>
        <dbReference type="ARBA" id="ARBA00022695"/>
    </source>
</evidence>
<dbReference type="FunFam" id="3.10.10.10:FF:000007">
    <property type="entry name" value="Retrovirus-related Pol polyprotein from transposon 17.6-like Protein"/>
    <property type="match status" value="1"/>
</dbReference>
<dbReference type="CDD" id="cd01647">
    <property type="entry name" value="RT_LTR"/>
    <property type="match status" value="1"/>
</dbReference>
<dbReference type="Gramene" id="mRNA:HanXRQr2_Chr08g0337431">
    <property type="protein sequence ID" value="CDS:HanXRQr2_Chr08g0337431.1"/>
    <property type="gene ID" value="HanXRQr2_Chr08g0337431"/>
</dbReference>
<dbReference type="InterPro" id="IPR041577">
    <property type="entry name" value="RT_RNaseH_2"/>
</dbReference>
<dbReference type="GO" id="GO:0004523">
    <property type="term" value="F:RNA-DNA hybrid ribonuclease activity"/>
    <property type="evidence" value="ECO:0007669"/>
    <property type="project" value="UniProtKB-EC"/>
</dbReference>
<dbReference type="InterPro" id="IPR050951">
    <property type="entry name" value="Retrovirus_Pol_polyprotein"/>
</dbReference>
<dbReference type="AlphaFoldDB" id="A0A9K3IEV6"/>
<evidence type="ECO:0000256" key="2">
    <source>
        <dbReference type="ARBA" id="ARBA00022679"/>
    </source>
</evidence>
<keyword evidence="2 10" id="KW-0808">Transferase</keyword>
<evidence type="ECO:0000313" key="10">
    <source>
        <dbReference type="EMBL" id="KAF5795250.1"/>
    </source>
</evidence>
<dbReference type="Gene3D" id="3.30.70.270">
    <property type="match status" value="2"/>
</dbReference>
<keyword evidence="4" id="KW-0540">Nuclease</keyword>
<name>A0A9K3IEV6_HELAN</name>
<keyword evidence="11" id="KW-1185">Reference proteome</keyword>
<keyword evidence="1" id="KW-0645">Protease</keyword>